<dbReference type="FunFam" id="3.30.160.60:FF:000176">
    <property type="entry name" value="zinc finger protein 70"/>
    <property type="match status" value="1"/>
</dbReference>
<accession>A0A2J7PJE7</accession>
<dbReference type="GO" id="GO:0000981">
    <property type="term" value="F:DNA-binding transcription factor activity, RNA polymerase II-specific"/>
    <property type="evidence" value="ECO:0007669"/>
    <property type="project" value="TreeGrafter"/>
</dbReference>
<dbReference type="FunFam" id="3.30.160.60:FF:002343">
    <property type="entry name" value="Zinc finger protein 33A"/>
    <property type="match status" value="2"/>
</dbReference>
<evidence type="ECO:0000256" key="5">
    <source>
        <dbReference type="ARBA" id="ARBA00023125"/>
    </source>
</evidence>
<feature type="domain" description="C2H2-type" evidence="7">
    <location>
        <begin position="328"/>
        <end position="355"/>
    </location>
</feature>
<dbReference type="FunFam" id="3.30.160.60:FF:000446">
    <property type="entry name" value="Zinc finger protein"/>
    <property type="match status" value="1"/>
</dbReference>
<feature type="domain" description="C2H2-type" evidence="7">
    <location>
        <begin position="384"/>
        <end position="411"/>
    </location>
</feature>
<dbReference type="InterPro" id="IPR036236">
    <property type="entry name" value="Znf_C2H2_sf"/>
</dbReference>
<dbReference type="EMBL" id="NEVH01024949">
    <property type="protein sequence ID" value="PNF16438.1"/>
    <property type="molecule type" value="Genomic_DNA"/>
</dbReference>
<feature type="domain" description="C2H2-type" evidence="7">
    <location>
        <begin position="412"/>
        <end position="439"/>
    </location>
</feature>
<evidence type="ECO:0000259" key="7">
    <source>
        <dbReference type="PROSITE" id="PS50157"/>
    </source>
</evidence>
<dbReference type="FunFam" id="3.30.160.60:FF:000358">
    <property type="entry name" value="zinc finger protein 24"/>
    <property type="match status" value="2"/>
</dbReference>
<dbReference type="SUPFAM" id="SSF57667">
    <property type="entry name" value="beta-beta-alpha zinc fingers"/>
    <property type="match status" value="5"/>
</dbReference>
<organism evidence="8 9">
    <name type="scientific">Cryptotermes secundus</name>
    <dbReference type="NCBI Taxonomy" id="105785"/>
    <lineage>
        <taxon>Eukaryota</taxon>
        <taxon>Metazoa</taxon>
        <taxon>Ecdysozoa</taxon>
        <taxon>Arthropoda</taxon>
        <taxon>Hexapoda</taxon>
        <taxon>Insecta</taxon>
        <taxon>Pterygota</taxon>
        <taxon>Neoptera</taxon>
        <taxon>Polyneoptera</taxon>
        <taxon>Dictyoptera</taxon>
        <taxon>Blattodea</taxon>
        <taxon>Blattoidea</taxon>
        <taxon>Termitoidae</taxon>
        <taxon>Kalotermitidae</taxon>
        <taxon>Cryptotermitinae</taxon>
        <taxon>Cryptotermes</taxon>
    </lineage>
</organism>
<dbReference type="InterPro" id="IPR050717">
    <property type="entry name" value="C2H2-ZF_Transcription_Reg"/>
</dbReference>
<protein>
    <recommendedName>
        <fullName evidence="7">C2H2-type domain-containing protein</fullName>
    </recommendedName>
</protein>
<keyword evidence="2" id="KW-0677">Repeat</keyword>
<keyword evidence="4" id="KW-0862">Zinc</keyword>
<feature type="domain" description="C2H2-type" evidence="7">
    <location>
        <begin position="440"/>
        <end position="467"/>
    </location>
</feature>
<dbReference type="Proteomes" id="UP000235965">
    <property type="component" value="Unassembled WGS sequence"/>
</dbReference>
<gene>
    <name evidence="8" type="ORF">B7P43_G10308</name>
</gene>
<dbReference type="PROSITE" id="PS00028">
    <property type="entry name" value="ZINC_FINGER_C2H2_1"/>
    <property type="match status" value="7"/>
</dbReference>
<keyword evidence="3 6" id="KW-0863">Zinc-finger</keyword>
<dbReference type="GO" id="GO:0005634">
    <property type="term" value="C:nucleus"/>
    <property type="evidence" value="ECO:0007669"/>
    <property type="project" value="TreeGrafter"/>
</dbReference>
<dbReference type="InterPro" id="IPR013087">
    <property type="entry name" value="Znf_C2H2_type"/>
</dbReference>
<evidence type="ECO:0000313" key="8">
    <source>
        <dbReference type="EMBL" id="PNF16438.1"/>
    </source>
</evidence>
<dbReference type="Pfam" id="PF13894">
    <property type="entry name" value="zf-C2H2_4"/>
    <property type="match status" value="1"/>
</dbReference>
<reference evidence="8 9" key="1">
    <citation type="submission" date="2017-12" db="EMBL/GenBank/DDBJ databases">
        <title>Hemimetabolous genomes reveal molecular basis of termite eusociality.</title>
        <authorList>
            <person name="Harrison M.C."/>
            <person name="Jongepier E."/>
            <person name="Robertson H.M."/>
            <person name="Arning N."/>
            <person name="Bitard-Feildel T."/>
            <person name="Chao H."/>
            <person name="Childers C.P."/>
            <person name="Dinh H."/>
            <person name="Doddapaneni H."/>
            <person name="Dugan S."/>
            <person name="Gowin J."/>
            <person name="Greiner C."/>
            <person name="Han Y."/>
            <person name="Hu H."/>
            <person name="Hughes D.S.T."/>
            <person name="Huylmans A.-K."/>
            <person name="Kemena C."/>
            <person name="Kremer L.P.M."/>
            <person name="Lee S.L."/>
            <person name="Lopez-Ezquerra A."/>
            <person name="Mallet L."/>
            <person name="Monroy-Kuhn J.M."/>
            <person name="Moser A."/>
            <person name="Murali S.C."/>
            <person name="Muzny D.M."/>
            <person name="Otani S."/>
            <person name="Piulachs M.-D."/>
            <person name="Poelchau M."/>
            <person name="Qu J."/>
            <person name="Schaub F."/>
            <person name="Wada-Katsumata A."/>
            <person name="Worley K.C."/>
            <person name="Xie Q."/>
            <person name="Ylla G."/>
            <person name="Poulsen M."/>
            <person name="Gibbs R.A."/>
            <person name="Schal C."/>
            <person name="Richards S."/>
            <person name="Belles X."/>
            <person name="Korb J."/>
            <person name="Bornberg-Bauer E."/>
        </authorList>
    </citation>
    <scope>NUCLEOTIDE SEQUENCE [LARGE SCALE GENOMIC DNA]</scope>
    <source>
        <tissue evidence="8">Whole body</tissue>
    </source>
</reference>
<dbReference type="STRING" id="105785.A0A2J7PJE7"/>
<keyword evidence="9" id="KW-1185">Reference proteome</keyword>
<feature type="domain" description="C2H2-type" evidence="7">
    <location>
        <begin position="300"/>
        <end position="327"/>
    </location>
</feature>
<evidence type="ECO:0000313" key="9">
    <source>
        <dbReference type="Proteomes" id="UP000235965"/>
    </source>
</evidence>
<dbReference type="GO" id="GO:0000977">
    <property type="term" value="F:RNA polymerase II transcription regulatory region sequence-specific DNA binding"/>
    <property type="evidence" value="ECO:0007669"/>
    <property type="project" value="TreeGrafter"/>
</dbReference>
<evidence type="ECO:0000256" key="2">
    <source>
        <dbReference type="ARBA" id="ARBA00022737"/>
    </source>
</evidence>
<dbReference type="PANTHER" id="PTHR14196:SF12">
    <property type="entry name" value="ZINC FINGER PROTEIN 208-LIKE"/>
    <property type="match status" value="1"/>
</dbReference>
<sequence>MSQIGMDVIKIEQDNICDTNGICLNKNCNFVGIQQGAESDVKTGFQLNAASWGDLTVVKSEVQHITVKAESVLQMKEEIQPTEECHLRVNDDIHCVLTKQKDKPVVKNGACLISPQGKGPSHPAREEHSIGMFKVEPDSFDSTSPLYSPNDDPLIDVKQEKCDVTIMENMMKVEFAPVKNEMKDEFWALKEEFKDEITVEEHEMCLQNMGLLANEGEHTAGTIVEVINGKRKIDVLLEQRVNCYKCPECSEQFSRRVCLSRHIKTHIDEGPYKCDICHKGFAQAMNLGVHRRAHAEKRSYNCKICNKGFIRSGNLAKHCCAHTGEESYVCELCGKGFTNCGELLRHRRTHAGENPYTCDICKNVFSRHANLTIHMRIHTGEKPYICDICSKGFRKSGDLARHRRTHTGEKPYICDICNKGFVCNVDLTRHRRTHTGEKPYACGICKKAHSRQSNLVRHMRIHIPEKTINL</sequence>
<evidence type="ECO:0000256" key="1">
    <source>
        <dbReference type="ARBA" id="ARBA00022723"/>
    </source>
</evidence>
<keyword evidence="5" id="KW-0238">DNA-binding</keyword>
<dbReference type="PANTHER" id="PTHR14196">
    <property type="entry name" value="ODD-SKIPPED - RELATED"/>
    <property type="match status" value="1"/>
</dbReference>
<dbReference type="AlphaFoldDB" id="A0A2J7PJE7"/>
<dbReference type="Pfam" id="PF00096">
    <property type="entry name" value="zf-C2H2"/>
    <property type="match status" value="6"/>
</dbReference>
<evidence type="ECO:0000256" key="4">
    <source>
        <dbReference type="ARBA" id="ARBA00022833"/>
    </source>
</evidence>
<proteinExistence type="predicted"/>
<dbReference type="GO" id="GO:0008270">
    <property type="term" value="F:zinc ion binding"/>
    <property type="evidence" value="ECO:0007669"/>
    <property type="project" value="UniProtKB-KW"/>
</dbReference>
<dbReference type="PROSITE" id="PS50157">
    <property type="entry name" value="ZINC_FINGER_C2H2_2"/>
    <property type="match status" value="8"/>
</dbReference>
<feature type="domain" description="C2H2-type" evidence="7">
    <location>
        <begin position="356"/>
        <end position="383"/>
    </location>
</feature>
<name>A0A2J7PJE7_9NEOP</name>
<evidence type="ECO:0000256" key="3">
    <source>
        <dbReference type="ARBA" id="ARBA00022771"/>
    </source>
</evidence>
<keyword evidence="1" id="KW-0479">Metal-binding</keyword>
<evidence type="ECO:0000256" key="6">
    <source>
        <dbReference type="PROSITE-ProRule" id="PRU00042"/>
    </source>
</evidence>
<dbReference type="Gene3D" id="3.30.160.60">
    <property type="entry name" value="Classic Zinc Finger"/>
    <property type="match status" value="8"/>
</dbReference>
<dbReference type="InParanoid" id="A0A2J7PJE7"/>
<feature type="domain" description="C2H2-type" evidence="7">
    <location>
        <begin position="272"/>
        <end position="299"/>
    </location>
</feature>
<dbReference type="SMART" id="SM00355">
    <property type="entry name" value="ZnF_C2H2"/>
    <property type="match status" value="8"/>
</dbReference>
<comment type="caution">
    <text evidence="8">The sequence shown here is derived from an EMBL/GenBank/DDBJ whole genome shotgun (WGS) entry which is preliminary data.</text>
</comment>
<feature type="domain" description="C2H2-type" evidence="7">
    <location>
        <begin position="244"/>
        <end position="271"/>
    </location>
</feature>
<dbReference type="OrthoDB" id="6077919at2759"/>